<accession>A0AA35URS7</accession>
<evidence type="ECO:0000313" key="1">
    <source>
        <dbReference type="EMBL" id="CAI8853226.1"/>
    </source>
</evidence>
<evidence type="ECO:0000313" key="2">
    <source>
        <dbReference type="Proteomes" id="UP001158598"/>
    </source>
</evidence>
<proteinExistence type="predicted"/>
<dbReference type="EMBL" id="OX458332">
    <property type="protein sequence ID" value="CAI8853226.1"/>
    <property type="molecule type" value="Genomic_DNA"/>
</dbReference>
<reference evidence="1" key="1">
    <citation type="submission" date="2023-03" db="EMBL/GenBank/DDBJ databases">
        <authorList>
            <person name="Pearce D."/>
        </authorList>
    </citation>
    <scope>NUCLEOTIDE SEQUENCE</scope>
    <source>
        <strain evidence="1">Mc</strain>
    </source>
</reference>
<dbReference type="Proteomes" id="UP001158598">
    <property type="component" value="Chromosome"/>
</dbReference>
<protein>
    <submittedName>
        <fullName evidence="1">Uncharacterized protein</fullName>
    </submittedName>
</protein>
<gene>
    <name evidence="1" type="ORF">MCNOR_2540</name>
</gene>
<name>A0AA35URS7_METCP</name>
<sequence length="68" mass="8019">MYREYFPNVAERTESVRSVRRAARHRFAGHREWAGRRSGRIYGMMQGFSHKTVGVIHAHHVAGKPWVW</sequence>
<dbReference type="AlphaFoldDB" id="A0AA35URS7"/>
<organism evidence="1 2">
    <name type="scientific">Methylococcus capsulatus</name>
    <dbReference type="NCBI Taxonomy" id="414"/>
    <lineage>
        <taxon>Bacteria</taxon>
        <taxon>Pseudomonadati</taxon>
        <taxon>Pseudomonadota</taxon>
        <taxon>Gammaproteobacteria</taxon>
        <taxon>Methylococcales</taxon>
        <taxon>Methylococcaceae</taxon>
        <taxon>Methylococcus</taxon>
    </lineage>
</organism>